<proteinExistence type="predicted"/>
<dbReference type="PANTHER" id="PTHR10963:SF60">
    <property type="entry name" value="GRAM-NEGATIVE BACTERIA-BINDING PROTEIN 1-RELATED"/>
    <property type="match status" value="1"/>
</dbReference>
<feature type="chain" id="PRO_5042097853" evidence="1">
    <location>
        <begin position="23"/>
        <end position="293"/>
    </location>
</feature>
<dbReference type="InterPro" id="IPR050546">
    <property type="entry name" value="Glycosyl_Hydrlase_16"/>
</dbReference>
<dbReference type="SUPFAM" id="SSF49899">
    <property type="entry name" value="Concanavalin A-like lectins/glucanases"/>
    <property type="match status" value="1"/>
</dbReference>
<organism evidence="3 4">
    <name type="scientific">Zalerion maritima</name>
    <dbReference type="NCBI Taxonomy" id="339359"/>
    <lineage>
        <taxon>Eukaryota</taxon>
        <taxon>Fungi</taxon>
        <taxon>Dikarya</taxon>
        <taxon>Ascomycota</taxon>
        <taxon>Pezizomycotina</taxon>
        <taxon>Sordariomycetes</taxon>
        <taxon>Lulworthiomycetidae</taxon>
        <taxon>Lulworthiales</taxon>
        <taxon>Lulworthiaceae</taxon>
        <taxon>Zalerion</taxon>
    </lineage>
</organism>
<dbReference type="PROSITE" id="PS51762">
    <property type="entry name" value="GH16_2"/>
    <property type="match status" value="1"/>
</dbReference>
<keyword evidence="1" id="KW-0732">Signal</keyword>
<dbReference type="InterPro" id="IPR013320">
    <property type="entry name" value="ConA-like_dom_sf"/>
</dbReference>
<evidence type="ECO:0000313" key="4">
    <source>
        <dbReference type="Proteomes" id="UP001201980"/>
    </source>
</evidence>
<gene>
    <name evidence="3" type="ORF">MKZ38_001438</name>
</gene>
<name>A0AAD5WUY6_9PEZI</name>
<dbReference type="EMBL" id="JAKWBI020000013">
    <property type="protein sequence ID" value="KAJ2906457.1"/>
    <property type="molecule type" value="Genomic_DNA"/>
</dbReference>
<dbReference type="AlphaFoldDB" id="A0AAD5WUY6"/>
<sequence>MVRPSVAALAVFSAKALGVSLAQVLFQDSFNTSASLSNNWIFDLGHNYVDPEDSSYTGPDNWGTGEIQSCTDASQNVEADNGLFITPLKTKSREWTSSRIETKDTFEPVEGAKMRFEFVFTLFDENTKFMKGIWPAIWMMSAEYREADQGYQTGGKYWNWPTVGEIDVMENINGEDGIYNAVHSTDLHAASEPPTTFVRGVEHTITLDIDRFSEVESITWCLDGVKTFEVLESASVFEGGQYASWEALAHAPKFIILDVAVGGSWAGAPTGRTRGGPNAGMVVHSVEVSQSLV</sequence>
<dbReference type="Proteomes" id="UP001201980">
    <property type="component" value="Unassembled WGS sequence"/>
</dbReference>
<feature type="signal peptide" evidence="1">
    <location>
        <begin position="1"/>
        <end position="22"/>
    </location>
</feature>
<accession>A0AAD5WUY6</accession>
<comment type="caution">
    <text evidence="3">The sequence shown here is derived from an EMBL/GenBank/DDBJ whole genome shotgun (WGS) entry which is preliminary data.</text>
</comment>
<evidence type="ECO:0000256" key="1">
    <source>
        <dbReference type="SAM" id="SignalP"/>
    </source>
</evidence>
<reference evidence="3" key="1">
    <citation type="submission" date="2022-07" db="EMBL/GenBank/DDBJ databases">
        <title>Draft genome sequence of Zalerion maritima ATCC 34329, a (micro)plastics degrading marine fungus.</title>
        <authorList>
            <person name="Paco A."/>
            <person name="Goncalves M.F.M."/>
            <person name="Rocha-Santos T.A.P."/>
            <person name="Alves A."/>
        </authorList>
    </citation>
    <scope>NUCLEOTIDE SEQUENCE</scope>
    <source>
        <strain evidence="3">ATCC 34329</strain>
    </source>
</reference>
<dbReference type="GO" id="GO:0005975">
    <property type="term" value="P:carbohydrate metabolic process"/>
    <property type="evidence" value="ECO:0007669"/>
    <property type="project" value="InterPro"/>
</dbReference>
<keyword evidence="4" id="KW-1185">Reference proteome</keyword>
<dbReference type="Gene3D" id="2.60.120.200">
    <property type="match status" value="1"/>
</dbReference>
<dbReference type="InterPro" id="IPR000757">
    <property type="entry name" value="Beta-glucanase-like"/>
</dbReference>
<feature type="domain" description="GH16" evidence="2">
    <location>
        <begin position="27"/>
        <end position="293"/>
    </location>
</feature>
<protein>
    <submittedName>
        <fullName evidence="3">Beta-glucanase</fullName>
    </submittedName>
</protein>
<dbReference type="GO" id="GO:0004553">
    <property type="term" value="F:hydrolase activity, hydrolyzing O-glycosyl compounds"/>
    <property type="evidence" value="ECO:0007669"/>
    <property type="project" value="InterPro"/>
</dbReference>
<dbReference type="PANTHER" id="PTHR10963">
    <property type="entry name" value="GLYCOSYL HYDROLASE-RELATED"/>
    <property type="match status" value="1"/>
</dbReference>
<evidence type="ECO:0000313" key="3">
    <source>
        <dbReference type="EMBL" id="KAJ2906457.1"/>
    </source>
</evidence>
<evidence type="ECO:0000259" key="2">
    <source>
        <dbReference type="PROSITE" id="PS51762"/>
    </source>
</evidence>